<feature type="compositionally biased region" description="Low complexity" evidence="1">
    <location>
        <begin position="186"/>
        <end position="206"/>
    </location>
</feature>
<keyword evidence="2" id="KW-0812">Transmembrane</keyword>
<dbReference type="OrthoDB" id="868254at2"/>
<evidence type="ECO:0000256" key="1">
    <source>
        <dbReference type="SAM" id="MobiDB-lite"/>
    </source>
</evidence>
<protein>
    <recommendedName>
        <fullName evidence="5">Outer membrane protein beta-barrel domain-containing protein</fullName>
    </recommendedName>
</protein>
<keyword evidence="2" id="KW-0472">Membrane</keyword>
<dbReference type="Proteomes" id="UP000199029">
    <property type="component" value="Unassembled WGS sequence"/>
</dbReference>
<feature type="transmembrane region" description="Helical" evidence="2">
    <location>
        <begin position="63"/>
        <end position="81"/>
    </location>
</feature>
<keyword evidence="4" id="KW-1185">Reference proteome</keyword>
<dbReference type="AlphaFoldDB" id="A0A1I5WTD2"/>
<feature type="compositionally biased region" description="Polar residues" evidence="1">
    <location>
        <begin position="175"/>
        <end position="185"/>
    </location>
</feature>
<name>A0A1I5WTD2_HYMAR</name>
<sequence length="559" mass="57308">MSANPIEENSTPKPTGSLEDLFRHHLGEEAAVPPRPMLWDQIDNSLLVRQNETYRRRLAATRWVAAASLLLATLAGTGWWAHRAGDMANPEVATATRATTPNDSTSARFGRPANSPGGSSPASDALVAASGSTSLNPSLSDADAMRRNAAAGSSTAASGVAANSARRSTGFGPASTGQNLATSRDANSAANGLGAGNTNTTSAASTKTSLAANQSLAARSTQTATTDDTVLNSAATGENVAMAATPAATGAAVASGTTTTGAAATATPGAASFAQAASTVAPEQVSLLAANSAALSLPEAAALPNGLTSLSIAEIEPVLAAQKWHYGGSYTVGAFNPNINFSRTGIEPQHDYNPALGADSPALTEAAAAQYRENLRPGLSHRIALVAKRHLAGHWSLSTGAEFTQATAKSASSSAFIGEQLIDLGQFTNGAMRTTDFRYRMAGIPVELSYSNPAKRGWSIYGRIGGVVSALLGVRSEVDGLPEATRTYSLASTGMPYRRLLGSVRGAAGAQYRTGNWGFMLGPTAELGLVPLNAHPVQSFMAQSRPYSFGLEAGVEFGR</sequence>
<organism evidence="3 4">
    <name type="scientific">Hymenobacter arizonensis</name>
    <name type="common">Siccationidurans arizonensis</name>
    <dbReference type="NCBI Taxonomy" id="1227077"/>
    <lineage>
        <taxon>Bacteria</taxon>
        <taxon>Pseudomonadati</taxon>
        <taxon>Bacteroidota</taxon>
        <taxon>Cytophagia</taxon>
        <taxon>Cytophagales</taxon>
        <taxon>Hymenobacteraceae</taxon>
        <taxon>Hymenobacter</taxon>
    </lineage>
</organism>
<dbReference type="STRING" id="1227077.SAMN04515668_1471"/>
<dbReference type="EMBL" id="FOXS01000002">
    <property type="protein sequence ID" value="SFQ22757.1"/>
    <property type="molecule type" value="Genomic_DNA"/>
</dbReference>
<feature type="compositionally biased region" description="Low complexity" evidence="1">
    <location>
        <begin position="153"/>
        <end position="168"/>
    </location>
</feature>
<keyword evidence="2" id="KW-1133">Transmembrane helix</keyword>
<gene>
    <name evidence="3" type="ORF">SAMN04515668_1471</name>
</gene>
<feature type="region of interest" description="Disordered" evidence="1">
    <location>
        <begin position="96"/>
        <end position="140"/>
    </location>
</feature>
<feature type="region of interest" description="Disordered" evidence="1">
    <location>
        <begin position="153"/>
        <end position="206"/>
    </location>
</feature>
<feature type="compositionally biased region" description="Polar residues" evidence="1">
    <location>
        <begin position="130"/>
        <end position="139"/>
    </location>
</feature>
<evidence type="ECO:0008006" key="5">
    <source>
        <dbReference type="Google" id="ProtNLM"/>
    </source>
</evidence>
<accession>A0A1I5WTD2</accession>
<evidence type="ECO:0000313" key="4">
    <source>
        <dbReference type="Proteomes" id="UP000199029"/>
    </source>
</evidence>
<reference evidence="4" key="1">
    <citation type="submission" date="2016-10" db="EMBL/GenBank/DDBJ databases">
        <authorList>
            <person name="Varghese N."/>
            <person name="Submissions S."/>
        </authorList>
    </citation>
    <scope>NUCLEOTIDE SEQUENCE [LARGE SCALE GENOMIC DNA]</scope>
    <source>
        <strain evidence="4">OR362-8,ATCC BAA-1266,JCM 13504</strain>
    </source>
</reference>
<evidence type="ECO:0000313" key="3">
    <source>
        <dbReference type="EMBL" id="SFQ22757.1"/>
    </source>
</evidence>
<dbReference type="RefSeq" id="WP_143080090.1">
    <property type="nucleotide sequence ID" value="NZ_FOXS01000002.1"/>
</dbReference>
<proteinExistence type="predicted"/>
<feature type="compositionally biased region" description="Polar residues" evidence="1">
    <location>
        <begin position="96"/>
        <end position="107"/>
    </location>
</feature>
<evidence type="ECO:0000256" key="2">
    <source>
        <dbReference type="SAM" id="Phobius"/>
    </source>
</evidence>
<feature type="compositionally biased region" description="Low complexity" evidence="1">
    <location>
        <begin position="110"/>
        <end position="125"/>
    </location>
</feature>